<sequence>MANYSSSTVVPMLLMLFFVEFSPMMFVSVQAARTLRGGEQPMQSIKRNSHGLLLELGFDLSKLKHHQRLSSTPHAGSDWVAPGGPDPQHHY</sequence>
<keyword evidence="3" id="KW-0964">Secreted</keyword>
<reference evidence="10" key="1">
    <citation type="journal article" date="2023" name="Plant J.">
        <title>Genome sequences and population genomics provide insights into the demographic history, inbreeding, and mutation load of two 'living fossil' tree species of Dipteronia.</title>
        <authorList>
            <person name="Feng Y."/>
            <person name="Comes H.P."/>
            <person name="Chen J."/>
            <person name="Zhu S."/>
            <person name="Lu R."/>
            <person name="Zhang X."/>
            <person name="Li P."/>
            <person name="Qiu J."/>
            <person name="Olsen K.M."/>
            <person name="Qiu Y."/>
        </authorList>
    </citation>
    <scope>NUCLEOTIDE SEQUENCE</scope>
    <source>
        <strain evidence="10">NBL</strain>
    </source>
</reference>
<name>A0AAD9ZLD3_9ROSI</name>
<evidence type="ECO:0000313" key="10">
    <source>
        <dbReference type="EMBL" id="KAK3184027.1"/>
    </source>
</evidence>
<comment type="caution">
    <text evidence="10">The sequence shown here is derived from an EMBL/GenBank/DDBJ whole genome shotgun (WGS) entry which is preliminary data.</text>
</comment>
<organism evidence="10 11">
    <name type="scientific">Dipteronia sinensis</name>
    <dbReference type="NCBI Taxonomy" id="43782"/>
    <lineage>
        <taxon>Eukaryota</taxon>
        <taxon>Viridiplantae</taxon>
        <taxon>Streptophyta</taxon>
        <taxon>Embryophyta</taxon>
        <taxon>Tracheophyta</taxon>
        <taxon>Spermatophyta</taxon>
        <taxon>Magnoliopsida</taxon>
        <taxon>eudicotyledons</taxon>
        <taxon>Gunneridae</taxon>
        <taxon>Pentapetalae</taxon>
        <taxon>rosids</taxon>
        <taxon>malvids</taxon>
        <taxon>Sapindales</taxon>
        <taxon>Sapindaceae</taxon>
        <taxon>Hippocastanoideae</taxon>
        <taxon>Acereae</taxon>
        <taxon>Dipteronia</taxon>
    </lineage>
</organism>
<keyword evidence="11" id="KW-1185">Reference proteome</keyword>
<keyword evidence="4 9" id="KW-0732">Signal</keyword>
<feature type="signal peptide" evidence="9">
    <location>
        <begin position="1"/>
        <end position="31"/>
    </location>
</feature>
<evidence type="ECO:0000256" key="1">
    <source>
        <dbReference type="ARBA" id="ARBA00004239"/>
    </source>
</evidence>
<dbReference type="PANTHER" id="PTHR36016:SF1">
    <property type="entry name" value="CLAVATA3_ESR (CLE)-RELATED PROTEIN 5-RELATED"/>
    <property type="match status" value="1"/>
</dbReference>
<dbReference type="PANTHER" id="PTHR36016">
    <property type="entry name" value="CLAVATA3/ESR (CLE)-RELATED PROTEIN 7"/>
    <property type="match status" value="1"/>
</dbReference>
<keyword evidence="5" id="KW-0221">Differentiation</keyword>
<keyword evidence="6" id="KW-0325">Glycoprotein</keyword>
<keyword evidence="7" id="KW-0379">Hydroxylation</keyword>
<evidence type="ECO:0000256" key="4">
    <source>
        <dbReference type="ARBA" id="ARBA00022729"/>
    </source>
</evidence>
<dbReference type="GO" id="GO:0005576">
    <property type="term" value="C:extracellular region"/>
    <property type="evidence" value="ECO:0007669"/>
    <property type="project" value="UniProtKB-SubCell"/>
</dbReference>
<dbReference type="AlphaFoldDB" id="A0AAD9ZLD3"/>
<evidence type="ECO:0000313" key="11">
    <source>
        <dbReference type="Proteomes" id="UP001281410"/>
    </source>
</evidence>
<dbReference type="EMBL" id="JANJYJ010000010">
    <property type="protein sequence ID" value="KAK3184027.1"/>
    <property type="molecule type" value="Genomic_DNA"/>
</dbReference>
<evidence type="ECO:0000256" key="9">
    <source>
        <dbReference type="SAM" id="SignalP"/>
    </source>
</evidence>
<accession>A0AAD9ZLD3</accession>
<comment type="similarity">
    <text evidence="2">Belongs to the CLV3/ESR signal peptide family.</text>
</comment>
<evidence type="ECO:0000256" key="2">
    <source>
        <dbReference type="ARBA" id="ARBA00005416"/>
    </source>
</evidence>
<gene>
    <name evidence="10" type="ORF">Dsin_031313</name>
</gene>
<evidence type="ECO:0000256" key="8">
    <source>
        <dbReference type="SAM" id="MobiDB-lite"/>
    </source>
</evidence>
<evidence type="ECO:0000256" key="6">
    <source>
        <dbReference type="ARBA" id="ARBA00023180"/>
    </source>
</evidence>
<evidence type="ECO:0000256" key="3">
    <source>
        <dbReference type="ARBA" id="ARBA00022525"/>
    </source>
</evidence>
<feature type="region of interest" description="Disordered" evidence="8">
    <location>
        <begin position="67"/>
        <end position="91"/>
    </location>
</feature>
<dbReference type="GO" id="GO:0030154">
    <property type="term" value="P:cell differentiation"/>
    <property type="evidence" value="ECO:0007669"/>
    <property type="project" value="UniProtKB-KW"/>
</dbReference>
<evidence type="ECO:0000256" key="7">
    <source>
        <dbReference type="ARBA" id="ARBA00023278"/>
    </source>
</evidence>
<dbReference type="InterPro" id="IPR039617">
    <property type="entry name" value="CLAVATA3-CLE"/>
</dbReference>
<proteinExistence type="inferred from homology"/>
<protein>
    <submittedName>
        <fullName evidence="10">Uncharacterized protein</fullName>
    </submittedName>
</protein>
<evidence type="ECO:0000256" key="5">
    <source>
        <dbReference type="ARBA" id="ARBA00022782"/>
    </source>
</evidence>
<comment type="subcellular location">
    <subcellularLocation>
        <location evidence="1">Secreted</location>
        <location evidence="1">Extracellular space</location>
    </subcellularLocation>
</comment>
<feature type="chain" id="PRO_5042076679" evidence="9">
    <location>
        <begin position="32"/>
        <end position="91"/>
    </location>
</feature>
<dbReference type="Proteomes" id="UP001281410">
    <property type="component" value="Unassembled WGS sequence"/>
</dbReference>